<reference evidence="3" key="1">
    <citation type="submission" date="2022-10" db="EMBL/GenBank/DDBJ databases">
        <title>Comparative genomic analysis of Cohnella hashimotonis sp. nov., isolated from the International Space Station.</title>
        <authorList>
            <person name="Simpson A."/>
            <person name="Venkateswaran K."/>
        </authorList>
    </citation>
    <scope>NUCLEOTIDE SEQUENCE</scope>
    <source>
        <strain evidence="3">DSM 28161</strain>
    </source>
</reference>
<dbReference type="SUPFAM" id="SSF53850">
    <property type="entry name" value="Periplasmic binding protein-like II"/>
    <property type="match status" value="1"/>
</dbReference>
<dbReference type="PANTHER" id="PTHR43649">
    <property type="entry name" value="ARABINOSE-BINDING PROTEIN-RELATED"/>
    <property type="match status" value="1"/>
</dbReference>
<organism evidence="3 4">
    <name type="scientific">Cohnella rhizosphaerae</name>
    <dbReference type="NCBI Taxonomy" id="1457232"/>
    <lineage>
        <taxon>Bacteria</taxon>
        <taxon>Bacillati</taxon>
        <taxon>Bacillota</taxon>
        <taxon>Bacilli</taxon>
        <taxon>Bacillales</taxon>
        <taxon>Paenibacillaceae</taxon>
        <taxon>Cohnella</taxon>
    </lineage>
</organism>
<dbReference type="PROSITE" id="PS51257">
    <property type="entry name" value="PROKAR_LIPOPROTEIN"/>
    <property type="match status" value="1"/>
</dbReference>
<gene>
    <name evidence="3" type="ORF">OMP40_05190</name>
</gene>
<protein>
    <submittedName>
        <fullName evidence="3">Extracellular solute-binding protein</fullName>
    </submittedName>
</protein>
<feature type="compositionally biased region" description="Polar residues" evidence="1">
    <location>
        <begin position="27"/>
        <end position="54"/>
    </location>
</feature>
<evidence type="ECO:0000256" key="2">
    <source>
        <dbReference type="SAM" id="SignalP"/>
    </source>
</evidence>
<feature type="signal peptide" evidence="2">
    <location>
        <begin position="1"/>
        <end position="27"/>
    </location>
</feature>
<dbReference type="RefSeq" id="WP_277529715.1">
    <property type="nucleotide sequence ID" value="NZ_JAPDIA010000002.1"/>
</dbReference>
<dbReference type="InterPro" id="IPR050490">
    <property type="entry name" value="Bact_solute-bd_prot1"/>
</dbReference>
<dbReference type="EMBL" id="JAPDIA010000002">
    <property type="protein sequence ID" value="MDG0808851.1"/>
    <property type="molecule type" value="Genomic_DNA"/>
</dbReference>
<dbReference type="Gene3D" id="3.40.190.10">
    <property type="entry name" value="Periplasmic binding protein-like II"/>
    <property type="match status" value="2"/>
</dbReference>
<evidence type="ECO:0000313" key="3">
    <source>
        <dbReference type="EMBL" id="MDG0808851.1"/>
    </source>
</evidence>
<dbReference type="AlphaFoldDB" id="A0A9X4KPL4"/>
<dbReference type="Proteomes" id="UP001153404">
    <property type="component" value="Unassembled WGS sequence"/>
</dbReference>
<evidence type="ECO:0000313" key="4">
    <source>
        <dbReference type="Proteomes" id="UP001153404"/>
    </source>
</evidence>
<name>A0A9X4KPL4_9BACL</name>
<comment type="caution">
    <text evidence="3">The sequence shown here is derived from an EMBL/GenBank/DDBJ whole genome shotgun (WGS) entry which is preliminary data.</text>
</comment>
<keyword evidence="4" id="KW-1185">Reference proteome</keyword>
<feature type="region of interest" description="Disordered" evidence="1">
    <location>
        <begin position="26"/>
        <end position="54"/>
    </location>
</feature>
<keyword evidence="2" id="KW-0732">Signal</keyword>
<feature type="chain" id="PRO_5040766447" evidence="2">
    <location>
        <begin position="28"/>
        <end position="554"/>
    </location>
</feature>
<proteinExistence type="predicted"/>
<accession>A0A9X4KPL4</accession>
<evidence type="ECO:0000256" key="1">
    <source>
        <dbReference type="SAM" id="MobiDB-lite"/>
    </source>
</evidence>
<dbReference type="PANTHER" id="PTHR43649:SF12">
    <property type="entry name" value="DIACETYLCHITOBIOSE BINDING PROTEIN DASA"/>
    <property type="match status" value="1"/>
</dbReference>
<sequence>MKKNFKKKSWAALAVAVAMLSAAGCNAKSNTEANSPSGEPSQTAGASTQSPPQDVTISLGRVVGSDNKFKNGETIEDNVHTRWAKEKFGIDFKVDWSVGTGEAYTTKLRLLLNSNGKLPDVFTLNDPTLENQVVDSGKVMDITEAFDQYASPRLKELYAQYPEIWNTVSYDGKHYGLPTFNANSSFSVLWIRQDWLDKLGLQAPKTIEDMDKVMDAFVNQDPDGNGKKDTIGLSLSLKKGVSAVKDTFMVSSDFLFGHTAVPTYWTEGADGKLQYGSIQPSVKQGLVKLSDWMKKGYLDKDAGAMDESKAAESFVQGKSGMVFGPTWMATWPFNADMKFDYKAVPIPAGIDGQMGFGSEPQSSVRFYFNKDFKHMDALFKYLDAIMGPGFYDPSSEFANGWAEGYDYVMIDGKPVYDSDKIPGGFVDVKKYTIYGNDIQTPKKELEVMAKLGRGETPETPYEKYFAARPKKWAEAAAVLEPYLNQAAVYDQFTGPPTPTMAEKGELLRKMENETFFENHLRAGFPGCVRQLREQVEFVGRRTDHQRSERMVRFG</sequence>